<evidence type="ECO:0000256" key="2">
    <source>
        <dbReference type="ARBA" id="ARBA00022692"/>
    </source>
</evidence>
<keyword evidence="4 5" id="KW-0472">Membrane</keyword>
<keyword evidence="2 5" id="KW-0812">Transmembrane</keyword>
<gene>
    <name evidence="7" type="ORF">BECKUNK1418G_GA0071005_105411</name>
    <name evidence="8" type="ORF">BECKUNK1418H_GA0071006_106111</name>
</gene>
<feature type="transmembrane region" description="Helical" evidence="5">
    <location>
        <begin position="52"/>
        <end position="71"/>
    </location>
</feature>
<feature type="transmembrane region" description="Helical" evidence="5">
    <location>
        <begin position="209"/>
        <end position="233"/>
    </location>
</feature>
<dbReference type="InterPro" id="IPR002645">
    <property type="entry name" value="STAS_dom"/>
</dbReference>
<evidence type="ECO:0000259" key="6">
    <source>
        <dbReference type="PROSITE" id="PS50801"/>
    </source>
</evidence>
<evidence type="ECO:0000256" key="1">
    <source>
        <dbReference type="ARBA" id="ARBA00004141"/>
    </source>
</evidence>
<feature type="transmembrane region" description="Helical" evidence="5">
    <location>
        <begin position="261"/>
        <end position="281"/>
    </location>
</feature>
<dbReference type="PANTHER" id="PTHR11814">
    <property type="entry name" value="SULFATE TRANSPORTER"/>
    <property type="match status" value="1"/>
</dbReference>
<dbReference type="InterPro" id="IPR011547">
    <property type="entry name" value="SLC26A/SulP_dom"/>
</dbReference>
<evidence type="ECO:0000256" key="3">
    <source>
        <dbReference type="ARBA" id="ARBA00022989"/>
    </source>
</evidence>
<feature type="transmembrane region" description="Helical" evidence="5">
    <location>
        <begin position="172"/>
        <end position="197"/>
    </location>
</feature>
<evidence type="ECO:0000256" key="5">
    <source>
        <dbReference type="SAM" id="Phobius"/>
    </source>
</evidence>
<protein>
    <submittedName>
        <fullName evidence="8">Sulfate permease, SulP family</fullName>
    </submittedName>
</protein>
<feature type="transmembrane region" description="Helical" evidence="5">
    <location>
        <begin position="78"/>
        <end position="95"/>
    </location>
</feature>
<dbReference type="CDD" id="cd07042">
    <property type="entry name" value="STAS_SulP_like_sulfate_transporter"/>
    <property type="match status" value="1"/>
</dbReference>
<feature type="transmembrane region" description="Helical" evidence="5">
    <location>
        <begin position="358"/>
        <end position="375"/>
    </location>
</feature>
<accession>A0A451AZ89</accession>
<dbReference type="EMBL" id="CAADFZ010000054">
    <property type="protein sequence ID" value="VFK64947.1"/>
    <property type="molecule type" value="Genomic_DNA"/>
</dbReference>
<feature type="transmembrane region" description="Helical" evidence="5">
    <location>
        <begin position="395"/>
        <end position="422"/>
    </location>
</feature>
<evidence type="ECO:0000313" key="7">
    <source>
        <dbReference type="EMBL" id="VFK64947.1"/>
    </source>
</evidence>
<dbReference type="AlphaFoldDB" id="A0A451AZ89"/>
<feature type="transmembrane region" description="Helical" evidence="5">
    <location>
        <begin position="101"/>
        <end position="121"/>
    </location>
</feature>
<comment type="subcellular location">
    <subcellularLocation>
        <location evidence="1">Membrane</location>
        <topology evidence="1">Multi-pass membrane protein</topology>
    </subcellularLocation>
</comment>
<feature type="domain" description="STAS" evidence="6">
    <location>
        <begin position="440"/>
        <end position="554"/>
    </location>
</feature>
<dbReference type="SUPFAM" id="SSF52091">
    <property type="entry name" value="SpoIIaa-like"/>
    <property type="match status" value="1"/>
</dbReference>
<dbReference type="PROSITE" id="PS50801">
    <property type="entry name" value="STAS"/>
    <property type="match status" value="1"/>
</dbReference>
<dbReference type="Pfam" id="PF01740">
    <property type="entry name" value="STAS"/>
    <property type="match status" value="1"/>
</dbReference>
<dbReference type="InterPro" id="IPR036513">
    <property type="entry name" value="STAS_dom_sf"/>
</dbReference>
<evidence type="ECO:0000313" key="8">
    <source>
        <dbReference type="EMBL" id="VFK71340.1"/>
    </source>
</evidence>
<proteinExistence type="predicted"/>
<feature type="transmembrane region" description="Helical" evidence="5">
    <location>
        <begin position="133"/>
        <end position="152"/>
    </location>
</feature>
<name>A0A451AZ89_9GAMM</name>
<dbReference type="Pfam" id="PF00916">
    <property type="entry name" value="Sulfate_transp"/>
    <property type="match status" value="1"/>
</dbReference>
<dbReference type="InterPro" id="IPR001902">
    <property type="entry name" value="SLC26A/SulP_fam"/>
</dbReference>
<feature type="transmembrane region" description="Helical" evidence="5">
    <location>
        <begin position="25"/>
        <end position="46"/>
    </location>
</feature>
<sequence length="571" mass="61072">MRATTFFPFLAWLPMLDRETIRVDLIAGIVAGVLILPQAIALATLAGMPPEYGFYTSIFPVIIASLYGSSWHVLSGPNTAMCIMMGSVLGFYAGLGTEDYITYAITLSFMVGVIQLAFGVLRLGVIFSYFSHAAMVAIITGVGVIIIVQQVGNFMGQVMNIPEPIEDTVFQIFYILPHANWHAVLVGTVTVVSGLLVKRYLKGWPHLIICVLVGMASAWGLELFLGSATVGLYKLGAMSLSPLPFSAPDFSPENFAEAAEGLYTAAFVLAFLGLMQSCVIARAMGIKSGQNVDMNQEVLGQSLSNLGGSFLSCFPSCGSFNRSASNIESGARTPLVGVVSAIVLGALIFLATPIVAELPIAVMAGVLFLVGAGLIKMKDIGKLIRIHGESRIIFVLCLVATVYGGLDKGVILGIIASIVAYLRSVSRPEIDLFFGEDAEQYVPANLTGSTTVLQVSGSVFFGSVQALERALTDLAKSDGREGNLVIDAEHLHSLDMAGAEALLQEAGRRRAKGFELAFWLRDHNLDKALEESGLLATVGEENIHYTYDCPMSYGMKGRKELQAELQAEPGK</sequence>
<keyword evidence="3 5" id="KW-1133">Transmembrane helix</keyword>
<organism evidence="8">
    <name type="scientific">Candidatus Kentrum sp. UNK</name>
    <dbReference type="NCBI Taxonomy" id="2126344"/>
    <lineage>
        <taxon>Bacteria</taxon>
        <taxon>Pseudomonadati</taxon>
        <taxon>Pseudomonadota</taxon>
        <taxon>Gammaproteobacteria</taxon>
        <taxon>Candidatus Kentrum</taxon>
    </lineage>
</organism>
<feature type="transmembrane region" description="Helical" evidence="5">
    <location>
        <begin position="335"/>
        <end position="352"/>
    </location>
</feature>
<dbReference type="EMBL" id="CAADGD010000061">
    <property type="protein sequence ID" value="VFK71340.1"/>
    <property type="molecule type" value="Genomic_DNA"/>
</dbReference>
<dbReference type="GO" id="GO:0055085">
    <property type="term" value="P:transmembrane transport"/>
    <property type="evidence" value="ECO:0007669"/>
    <property type="project" value="InterPro"/>
</dbReference>
<reference evidence="8" key="1">
    <citation type="submission" date="2019-02" db="EMBL/GenBank/DDBJ databases">
        <authorList>
            <person name="Gruber-Vodicka R. H."/>
            <person name="Seah K. B. B."/>
        </authorList>
    </citation>
    <scope>NUCLEOTIDE SEQUENCE</scope>
    <source>
        <strain evidence="8">BECK_BY19</strain>
        <strain evidence="7">BECK_BY8</strain>
    </source>
</reference>
<dbReference type="Gene3D" id="3.30.750.24">
    <property type="entry name" value="STAS domain"/>
    <property type="match status" value="1"/>
</dbReference>
<dbReference type="GO" id="GO:0016020">
    <property type="term" value="C:membrane"/>
    <property type="evidence" value="ECO:0007669"/>
    <property type="project" value="UniProtKB-SubCell"/>
</dbReference>
<evidence type="ECO:0000256" key="4">
    <source>
        <dbReference type="ARBA" id="ARBA00023136"/>
    </source>
</evidence>